<dbReference type="EC" id="2.1.1.187" evidence="3"/>
<feature type="domain" description="23S rRNA (guanine(745)-N(1))-methyltransferase N-terminal" evidence="2">
    <location>
        <begin position="3"/>
        <end position="45"/>
    </location>
</feature>
<keyword evidence="3" id="KW-0489">Methyltransferase</keyword>
<dbReference type="InterPro" id="IPR029063">
    <property type="entry name" value="SAM-dependent_MTases_sf"/>
</dbReference>
<keyword evidence="4" id="KW-1185">Reference proteome</keyword>
<feature type="domain" description="Methyltransferase" evidence="1">
    <location>
        <begin position="88"/>
        <end position="175"/>
    </location>
</feature>
<organism evidence="3 4">
    <name type="scientific">Fluctibacter halophilus</name>
    <dbReference type="NCBI Taxonomy" id="226011"/>
    <lineage>
        <taxon>Bacteria</taxon>
        <taxon>Pseudomonadati</taxon>
        <taxon>Pseudomonadota</taxon>
        <taxon>Gammaproteobacteria</taxon>
        <taxon>Alteromonadales</taxon>
        <taxon>Alteromonadaceae</taxon>
        <taxon>Fluctibacter</taxon>
    </lineage>
</organism>
<dbReference type="NCBIfam" id="NF008300">
    <property type="entry name" value="PRK11088.1"/>
    <property type="match status" value="1"/>
</dbReference>
<dbReference type="InterPro" id="IPR052939">
    <property type="entry name" value="23S_rRNA_MeTrnsfrase_RlmA"/>
</dbReference>
<accession>A0ABS8G5J4</accession>
<evidence type="ECO:0000313" key="3">
    <source>
        <dbReference type="EMBL" id="MCC2615830.1"/>
    </source>
</evidence>
<evidence type="ECO:0000259" key="1">
    <source>
        <dbReference type="Pfam" id="PF13649"/>
    </source>
</evidence>
<dbReference type="PIRSF" id="PIRSF018249">
    <property type="entry name" value="MyrA_prd"/>
    <property type="match status" value="1"/>
</dbReference>
<dbReference type="Proteomes" id="UP001520878">
    <property type="component" value="Unassembled WGS sequence"/>
</dbReference>
<sequence>MWICPACRQAMTQQGRQWCCEQQHSYDCAKEGYVNLLLVQHKNSKDPGDNKAMINARRAFLRAGFYAPLAERIVEAMFSHLAPDAEQILDAGCGEGYYLAQLQERLLREGRQVALAGIDIAKNAVQKAAKAYPNMQFAVASSARLPVADSSVDGVLQVFAPLGAAEAARVLAEGGIWIEVSPGPDHLAGLKAMVYDTAQVHHSETAVPDGFALQESLSVRFDIVLPSQDDREHLLMMTPFYWRAQKQAVQRIRTELTSVQADFQLRVLRKRPVQ</sequence>
<dbReference type="Pfam" id="PF21302">
    <property type="entry name" value="Zn_ribbon_RlmA"/>
    <property type="match status" value="1"/>
</dbReference>
<name>A0ABS8G5J4_9ALTE</name>
<dbReference type="InterPro" id="IPR016718">
    <property type="entry name" value="rRNA_m1G-MeTrfase_A_prd"/>
</dbReference>
<keyword evidence="3" id="KW-0808">Transferase</keyword>
<dbReference type="CDD" id="cd02440">
    <property type="entry name" value="AdoMet_MTases"/>
    <property type="match status" value="1"/>
</dbReference>
<dbReference type="EMBL" id="JAJEWP010000001">
    <property type="protein sequence ID" value="MCC2615830.1"/>
    <property type="molecule type" value="Genomic_DNA"/>
</dbReference>
<evidence type="ECO:0000259" key="2">
    <source>
        <dbReference type="Pfam" id="PF21302"/>
    </source>
</evidence>
<gene>
    <name evidence="3" type="primary">rlmA</name>
    <name evidence="3" type="ORF">LJ739_06225</name>
</gene>
<dbReference type="InterPro" id="IPR041698">
    <property type="entry name" value="Methyltransf_25"/>
</dbReference>
<dbReference type="RefSeq" id="WP_229158122.1">
    <property type="nucleotide sequence ID" value="NZ_JAJEWP010000001.1"/>
</dbReference>
<dbReference type="PANTHER" id="PTHR43460">
    <property type="entry name" value="METHYLTRANSFERASE"/>
    <property type="match status" value="1"/>
</dbReference>
<dbReference type="SUPFAM" id="SSF53335">
    <property type="entry name" value="S-adenosyl-L-methionine-dependent methyltransferases"/>
    <property type="match status" value="1"/>
</dbReference>
<protein>
    <submittedName>
        <fullName evidence="3">23S rRNA (Guanine(745)-N(1))-methyltransferase</fullName>
        <ecNumber evidence="3">2.1.1.187</ecNumber>
    </submittedName>
</protein>
<dbReference type="InterPro" id="IPR048647">
    <property type="entry name" value="RlmA_N"/>
</dbReference>
<dbReference type="Pfam" id="PF13649">
    <property type="entry name" value="Methyltransf_25"/>
    <property type="match status" value="1"/>
</dbReference>
<dbReference type="PANTHER" id="PTHR43460:SF1">
    <property type="entry name" value="METHYLTRANSFERASE TYPE 11 DOMAIN-CONTAINING PROTEIN"/>
    <property type="match status" value="1"/>
</dbReference>
<comment type="caution">
    <text evidence="3">The sequence shown here is derived from an EMBL/GenBank/DDBJ whole genome shotgun (WGS) entry which is preliminary data.</text>
</comment>
<dbReference type="Gene3D" id="3.40.50.150">
    <property type="entry name" value="Vaccinia Virus protein VP39"/>
    <property type="match status" value="1"/>
</dbReference>
<evidence type="ECO:0000313" key="4">
    <source>
        <dbReference type="Proteomes" id="UP001520878"/>
    </source>
</evidence>
<dbReference type="GO" id="GO:0052911">
    <property type="term" value="F:23S rRNA (guanine(745)-N(1))-methyltransferase activity"/>
    <property type="evidence" value="ECO:0007669"/>
    <property type="project" value="UniProtKB-EC"/>
</dbReference>
<reference evidence="3 4" key="1">
    <citation type="submission" date="2021-10" db="EMBL/GenBank/DDBJ databases">
        <title>Draft genome of Aestuariibacter halophilus JC2043.</title>
        <authorList>
            <person name="Emsley S.A."/>
            <person name="Pfannmuller K.M."/>
            <person name="Ushijima B."/>
            <person name="Saw J.H."/>
            <person name="Videau P."/>
        </authorList>
    </citation>
    <scope>NUCLEOTIDE SEQUENCE [LARGE SCALE GENOMIC DNA]</scope>
    <source>
        <strain evidence="3 4">JC2043</strain>
    </source>
</reference>
<proteinExistence type="predicted"/>